<dbReference type="EMBL" id="CP030840">
    <property type="protein sequence ID" value="AXC11570.1"/>
    <property type="molecule type" value="Genomic_DNA"/>
</dbReference>
<evidence type="ECO:0000313" key="1">
    <source>
        <dbReference type="EMBL" id="AXC11570.1"/>
    </source>
</evidence>
<sequence>MESATKDFIGTAMGEAKRNRGCINPKPKASRRVIVQAPCLGFLRLRD</sequence>
<dbReference type="KEGG" id="abas:ACPOL_2246"/>
<keyword evidence="2" id="KW-1185">Reference proteome</keyword>
<dbReference type="Proteomes" id="UP000253606">
    <property type="component" value="Chromosome"/>
</dbReference>
<accession>A0A2Z5FXW6</accession>
<gene>
    <name evidence="1" type="ORF">ACPOL_2246</name>
</gene>
<evidence type="ECO:0000313" key="2">
    <source>
        <dbReference type="Proteomes" id="UP000253606"/>
    </source>
</evidence>
<organism evidence="1 2">
    <name type="scientific">Acidisarcina polymorpha</name>
    <dbReference type="NCBI Taxonomy" id="2211140"/>
    <lineage>
        <taxon>Bacteria</taxon>
        <taxon>Pseudomonadati</taxon>
        <taxon>Acidobacteriota</taxon>
        <taxon>Terriglobia</taxon>
        <taxon>Terriglobales</taxon>
        <taxon>Acidobacteriaceae</taxon>
        <taxon>Acidisarcina</taxon>
    </lineage>
</organism>
<name>A0A2Z5FXW6_9BACT</name>
<protein>
    <submittedName>
        <fullName evidence="1">Uncharacterized protein</fullName>
    </submittedName>
</protein>
<proteinExistence type="predicted"/>
<dbReference type="AlphaFoldDB" id="A0A2Z5FXW6"/>
<reference evidence="1 2" key="1">
    <citation type="journal article" date="2018" name="Front. Microbiol.">
        <title>Hydrolytic Capabilities as a Key to Environmental Success: Chitinolytic and Cellulolytic Acidobacteria From Acidic Sub-arctic Soils and Boreal Peatlands.</title>
        <authorList>
            <person name="Belova S.E."/>
            <person name="Ravin N.V."/>
            <person name="Pankratov T.A."/>
            <person name="Rakitin A.L."/>
            <person name="Ivanova A.A."/>
            <person name="Beletsky A.V."/>
            <person name="Mardanov A.V."/>
            <person name="Sinninghe Damste J.S."/>
            <person name="Dedysh S.N."/>
        </authorList>
    </citation>
    <scope>NUCLEOTIDE SEQUENCE [LARGE SCALE GENOMIC DNA]</scope>
    <source>
        <strain evidence="1 2">SBC82</strain>
    </source>
</reference>